<dbReference type="SUPFAM" id="SSF49373">
    <property type="entry name" value="Invasin/intimin cell-adhesion fragments"/>
    <property type="match status" value="1"/>
</dbReference>
<dbReference type="InterPro" id="IPR008964">
    <property type="entry name" value="Invasin/intimin_cell_adhesion"/>
</dbReference>
<name>A0A1H6FEZ1_9GAMM</name>
<evidence type="ECO:0000313" key="4">
    <source>
        <dbReference type="Proteomes" id="UP000236724"/>
    </source>
</evidence>
<keyword evidence="4" id="KW-1185">Reference proteome</keyword>
<reference evidence="3 4" key="1">
    <citation type="submission" date="2016-10" db="EMBL/GenBank/DDBJ databases">
        <authorList>
            <person name="de Groot N.N."/>
        </authorList>
    </citation>
    <scope>NUCLEOTIDE SEQUENCE [LARGE SCALE GENOMIC DNA]</scope>
    <source>
        <strain evidence="3">MBHS1</strain>
    </source>
</reference>
<accession>A0A1H6FEZ1</accession>
<dbReference type="Proteomes" id="UP000236724">
    <property type="component" value="Unassembled WGS sequence"/>
</dbReference>
<gene>
    <name evidence="3" type="ORF">MBHS_04532</name>
</gene>
<organism evidence="3 4">
    <name type="scientific">Candidatus Venteria ishoeyi</name>
    <dbReference type="NCBI Taxonomy" id="1899563"/>
    <lineage>
        <taxon>Bacteria</taxon>
        <taxon>Pseudomonadati</taxon>
        <taxon>Pseudomonadota</taxon>
        <taxon>Gammaproteobacteria</taxon>
        <taxon>Thiotrichales</taxon>
        <taxon>Thiotrichaceae</taxon>
        <taxon>Venteria</taxon>
    </lineage>
</organism>
<feature type="signal peptide" evidence="1">
    <location>
        <begin position="1"/>
        <end position="20"/>
    </location>
</feature>
<dbReference type="AlphaFoldDB" id="A0A1H6FEZ1"/>
<proteinExistence type="predicted"/>
<feature type="domain" description="BIG2" evidence="2">
    <location>
        <begin position="573"/>
        <end position="653"/>
    </location>
</feature>
<evidence type="ECO:0000256" key="1">
    <source>
        <dbReference type="SAM" id="SignalP"/>
    </source>
</evidence>
<dbReference type="SMART" id="SM00635">
    <property type="entry name" value="BID_2"/>
    <property type="match status" value="1"/>
</dbReference>
<evidence type="ECO:0000313" key="3">
    <source>
        <dbReference type="EMBL" id="SEH08640.1"/>
    </source>
</evidence>
<sequence length="1255" mass="137230">MKARLLIGFLFLSSYMSVFAQNIMADMELSRNSFFRQEWLAANTQLERVLALDPHHQEAHFFHAFTRLMEPIENNETGSDPTTFTDSFREILDQFGAMPSSSVSYRKLPGILPTDSPSSGDIQTFIEKVLIPEITQAIQEDLSLISTDFSTIVTSEEWVAIQGIYADATEIDYADIKLVELALRLLKMHLFIILAYDIDVDIDNLEKQQGIFSLQSYLYPLYPELMTLRPGKETFLAQAKVEFIAAIDAYHIASDFIRNETDYQYDDLVMIESTDVSREEILRNQLMDMRVSLTTVDNKPVSIEIQGKNLVLNLNKLFDASLNLRTLSPDRAYDTETGQTIFLADTPDPTYSGLLPSAYFDSKTEILHIPSAWITNGVPGSMTFMALGSMTLQRVSINPVRFSLIELSIVNNFDNPTVYFDGQTGILSMPAFDVYEAGMSRRHSTQLVSEPNGKFFGLVSAEDRNIFATSALTISPPSATLSPGGQIKLTANGAQIRLTSNGTVAPLNWTANYGELTEQRRQYATMPQGTIEPLQADQVLYTAAHEPGIYTIAVSDGAQLGTALITVKDMQDAVVRLSIPGGDSVLPPDENILLSVDAWLADKSRRDYRAKVNWESSNPGVATINGGSLQTLAEGETQITATYAGKSTHIQLTVQAQYAGLKAEPSPLRLSSGARQTLTLTRLHGNGSSKSIAADNCLFASLNNSIARVDNGLIEATGAGHTRIQVDCENQQIMVPVFVGNPLSLQVDPKNLDLGTREKASIRISGGMPPYTAQAMRGRLKGAGAKRRYIAPRNSGMDSISITDNEGTQVSIAVNISGGLALTPLAASLALAEQQTLEVSGGHPPYVWLTTAGNLDNLSADSIHFSADIQGVFQVTVSDRRGQTLTSEMNVQAGLLITPRQLVLEPNEEKIFRVTGGTPPYSASTVTGSISQQGHHVFHYSAGEVDGDYTISVRDREGRQGLLEVRVGRSPEATPAELFLQPGETAQVTLSGGYGQYTPVAQRGEVLMNENTLSYTAPQQRGNDLISLTDDKGEVVQVTVQVSASGLYLSPGREYRLPGESVTLQALGGTAPYTWQTTGGDFDRLNGERVQLTVPDSTGQLEVTVTDNTGKQSSGEIIVYQGELQISPQTLVLNRGQNAQLQALFGLPGYTWSSQRGSFQSNTGETVTYTAPEKGYRDLIRLVDATGGVKTLKVNLSGGAIKDVVDLYAGEDRQLDTLEMEQSFEDYFQQQDWLNRKELFLLTETFLQENGFSTR</sequence>
<dbReference type="Gene3D" id="2.60.40.1080">
    <property type="match status" value="2"/>
</dbReference>
<evidence type="ECO:0000259" key="2">
    <source>
        <dbReference type="SMART" id="SM00635"/>
    </source>
</evidence>
<feature type="chain" id="PRO_5014686535" evidence="1">
    <location>
        <begin position="21"/>
        <end position="1255"/>
    </location>
</feature>
<dbReference type="InterPro" id="IPR003343">
    <property type="entry name" value="Big_2"/>
</dbReference>
<dbReference type="EMBL" id="FMSV02000555">
    <property type="protein sequence ID" value="SEH08640.1"/>
    <property type="molecule type" value="Genomic_DNA"/>
</dbReference>
<keyword evidence="1" id="KW-0732">Signal</keyword>
<protein>
    <submittedName>
        <fullName evidence="3">Bacterial Ig-like domain (Group 2)</fullName>
    </submittedName>
</protein>